<protein>
    <submittedName>
        <fullName evidence="2">Uncharacterized protein</fullName>
    </submittedName>
</protein>
<proteinExistence type="predicted"/>
<sequence>MLSTTSDVIYSGELKISRLVTSDGDEAGRSGRLASNAQEEDKELKEDEAAFTLSVSRARWSTPTGVEGVSAVGTALPSVRTVTSRDIRDKSGPFFL</sequence>
<gene>
    <name evidence="2" type="ORF">NLJ89_g9148</name>
</gene>
<evidence type="ECO:0000313" key="3">
    <source>
        <dbReference type="Proteomes" id="UP001148786"/>
    </source>
</evidence>
<organism evidence="2 3">
    <name type="scientific">Agrocybe chaxingu</name>
    <dbReference type="NCBI Taxonomy" id="84603"/>
    <lineage>
        <taxon>Eukaryota</taxon>
        <taxon>Fungi</taxon>
        <taxon>Dikarya</taxon>
        <taxon>Basidiomycota</taxon>
        <taxon>Agaricomycotina</taxon>
        <taxon>Agaricomycetes</taxon>
        <taxon>Agaricomycetidae</taxon>
        <taxon>Agaricales</taxon>
        <taxon>Agaricineae</taxon>
        <taxon>Strophariaceae</taxon>
        <taxon>Agrocybe</taxon>
    </lineage>
</organism>
<comment type="caution">
    <text evidence="2">The sequence shown here is derived from an EMBL/GenBank/DDBJ whole genome shotgun (WGS) entry which is preliminary data.</text>
</comment>
<dbReference type="EMBL" id="JANKHO010001365">
    <property type="protein sequence ID" value="KAJ3501870.1"/>
    <property type="molecule type" value="Genomic_DNA"/>
</dbReference>
<evidence type="ECO:0000313" key="2">
    <source>
        <dbReference type="EMBL" id="KAJ3501870.1"/>
    </source>
</evidence>
<evidence type="ECO:0000256" key="1">
    <source>
        <dbReference type="SAM" id="MobiDB-lite"/>
    </source>
</evidence>
<keyword evidence="3" id="KW-1185">Reference proteome</keyword>
<accession>A0A9W8MQ53</accession>
<dbReference type="AlphaFoldDB" id="A0A9W8MQ53"/>
<name>A0A9W8MQ53_9AGAR</name>
<feature type="region of interest" description="Disordered" evidence="1">
    <location>
        <begin position="23"/>
        <end position="46"/>
    </location>
</feature>
<dbReference type="Proteomes" id="UP001148786">
    <property type="component" value="Unassembled WGS sequence"/>
</dbReference>
<reference evidence="2" key="1">
    <citation type="submission" date="2022-07" db="EMBL/GenBank/DDBJ databases">
        <title>Genome Sequence of Agrocybe chaxingu.</title>
        <authorList>
            <person name="Buettner E."/>
        </authorList>
    </citation>
    <scope>NUCLEOTIDE SEQUENCE</scope>
    <source>
        <strain evidence="2">MP-N11</strain>
    </source>
</reference>